<feature type="region of interest" description="Disordered" evidence="1">
    <location>
        <begin position="48"/>
        <end position="77"/>
    </location>
</feature>
<accession>X7ZKJ2</accession>
<evidence type="ECO:0000256" key="1">
    <source>
        <dbReference type="SAM" id="MobiDB-lite"/>
    </source>
</evidence>
<gene>
    <name evidence="2" type="ORF">I553_10222</name>
</gene>
<organism evidence="2">
    <name type="scientific">Mycobacterium xenopi 4042</name>
    <dbReference type="NCBI Taxonomy" id="1299334"/>
    <lineage>
        <taxon>Bacteria</taxon>
        <taxon>Bacillati</taxon>
        <taxon>Actinomycetota</taxon>
        <taxon>Actinomycetes</taxon>
        <taxon>Mycobacteriales</taxon>
        <taxon>Mycobacteriaceae</taxon>
        <taxon>Mycobacterium</taxon>
    </lineage>
</organism>
<reference evidence="2" key="1">
    <citation type="submission" date="2014-01" db="EMBL/GenBank/DDBJ databases">
        <authorList>
            <person name="Brown-Elliot B."/>
            <person name="Wallace R."/>
            <person name="Lenaerts A."/>
            <person name="Ordway D."/>
            <person name="DeGroote M.A."/>
            <person name="Parker T."/>
            <person name="Sizemore C."/>
            <person name="Tallon L.J."/>
            <person name="Sadzewicz L.K."/>
            <person name="Sengamalay N."/>
            <person name="Fraser C.M."/>
            <person name="Hine E."/>
            <person name="Shefchek K.A."/>
            <person name="Das S.P."/>
            <person name="Tettelin H."/>
        </authorList>
    </citation>
    <scope>NUCLEOTIDE SEQUENCE [LARGE SCALE GENOMIC DNA]</scope>
    <source>
        <strain evidence="2">4042</strain>
    </source>
</reference>
<sequence length="77" mass="8152">MLGVTRTPAMERPAEFRRARTAGRRPRDVAREGLEQLPHGPVYVAAVTPTTWRAATTRTGESRAGHSPGDAGAAGAD</sequence>
<dbReference type="PATRIC" id="fig|1299334.3.peg.8049"/>
<comment type="caution">
    <text evidence="2">The sequence shown here is derived from an EMBL/GenBank/DDBJ whole genome shotgun (WGS) entry which is preliminary data.</text>
</comment>
<protein>
    <submittedName>
        <fullName evidence="2">Uncharacterized protein</fullName>
    </submittedName>
</protein>
<name>X7ZKJ2_MYCXE</name>
<feature type="compositionally biased region" description="Low complexity" evidence="1">
    <location>
        <begin position="48"/>
        <end position="59"/>
    </location>
</feature>
<evidence type="ECO:0000313" key="2">
    <source>
        <dbReference type="EMBL" id="EUA19100.1"/>
    </source>
</evidence>
<dbReference type="EMBL" id="JAOB01000074">
    <property type="protein sequence ID" value="EUA19100.1"/>
    <property type="molecule type" value="Genomic_DNA"/>
</dbReference>
<dbReference type="AlphaFoldDB" id="X7ZKJ2"/>
<proteinExistence type="predicted"/>
<feature type="region of interest" description="Disordered" evidence="1">
    <location>
        <begin position="1"/>
        <end position="33"/>
    </location>
</feature>